<evidence type="ECO:0000313" key="1">
    <source>
        <dbReference type="EMBL" id="WIF99494.1"/>
    </source>
</evidence>
<keyword evidence="2" id="KW-1185">Reference proteome</keyword>
<reference evidence="1 2" key="1">
    <citation type="submission" date="2023-05" db="EMBL/GenBank/DDBJ databases">
        <title>Comparative genomics reveals the evidence of polycyclic aromatic hydrocarbons degradation in moderately halophilic genus Pontibacillus.</title>
        <authorList>
            <person name="Yang H."/>
            <person name="Qian Z."/>
        </authorList>
    </citation>
    <scope>NUCLEOTIDE SEQUENCE [LARGE SCALE GENOMIC DNA]</scope>
    <source>
        <strain evidence="2">HN14</strain>
    </source>
</reference>
<accession>A0ABY8V3S2</accession>
<protein>
    <submittedName>
        <fullName evidence="1">Uncharacterized protein</fullName>
    </submittedName>
</protein>
<organism evidence="1 2">
    <name type="scientific">Pontibacillus chungwhensis</name>
    <dbReference type="NCBI Taxonomy" id="265426"/>
    <lineage>
        <taxon>Bacteria</taxon>
        <taxon>Bacillati</taxon>
        <taxon>Bacillota</taxon>
        <taxon>Bacilli</taxon>
        <taxon>Bacillales</taxon>
        <taxon>Bacillaceae</taxon>
        <taxon>Pontibacillus</taxon>
    </lineage>
</organism>
<dbReference type="Proteomes" id="UP001236652">
    <property type="component" value="Chromosome"/>
</dbReference>
<dbReference type="EMBL" id="CP126446">
    <property type="protein sequence ID" value="WIF99494.1"/>
    <property type="molecule type" value="Genomic_DNA"/>
</dbReference>
<sequence length="108" mass="12834">MSNKKYGFDSLNKELNKIQKNGRELDGENNVPLNELFESNFMTTFTHFNNFDEMLRRSQFNINSLEDFEAIPSSEWETFIKEKTSFINWDEMYSKAVEIWTLKSLGLM</sequence>
<gene>
    <name evidence="1" type="ORF">QNI29_07505</name>
</gene>
<name>A0ABY8V3S2_9BACI</name>
<evidence type="ECO:0000313" key="2">
    <source>
        <dbReference type="Proteomes" id="UP001236652"/>
    </source>
</evidence>
<dbReference type="RefSeq" id="WP_231415760.1">
    <property type="nucleotide sequence ID" value="NZ_CP126446.1"/>
</dbReference>
<proteinExistence type="predicted"/>